<dbReference type="OMA" id="ISCTMAN"/>
<dbReference type="GeneID" id="105442328"/>
<dbReference type="OrthoDB" id="10453317at2759"/>
<name>A0A7M7HJ91_STRPU</name>
<dbReference type="EnsemblMetazoa" id="XM_011674318">
    <property type="protein sequence ID" value="XP_011672620"/>
    <property type="gene ID" value="LOC105442328"/>
</dbReference>
<dbReference type="Proteomes" id="UP000007110">
    <property type="component" value="Unassembled WGS sequence"/>
</dbReference>
<keyword evidence="3" id="KW-1185">Reference proteome</keyword>
<dbReference type="InParanoid" id="A0A7M7HJ91"/>
<feature type="compositionally biased region" description="Basic and acidic residues" evidence="1">
    <location>
        <begin position="243"/>
        <end position="258"/>
    </location>
</feature>
<dbReference type="RefSeq" id="XP_011672620.2">
    <property type="nucleotide sequence ID" value="XM_011674318.2"/>
</dbReference>
<feature type="region of interest" description="Disordered" evidence="1">
    <location>
        <begin position="323"/>
        <end position="359"/>
    </location>
</feature>
<proteinExistence type="predicted"/>
<accession>A0A7M7HJ91</accession>
<protein>
    <submittedName>
        <fullName evidence="2">Uncharacterized protein</fullName>
    </submittedName>
</protein>
<dbReference type="AlphaFoldDB" id="A0A7M7HJ91"/>
<evidence type="ECO:0000256" key="1">
    <source>
        <dbReference type="SAM" id="MobiDB-lite"/>
    </source>
</evidence>
<feature type="region of interest" description="Disordered" evidence="1">
    <location>
        <begin position="213"/>
        <end position="292"/>
    </location>
</feature>
<organism evidence="2 3">
    <name type="scientific">Strongylocentrotus purpuratus</name>
    <name type="common">Purple sea urchin</name>
    <dbReference type="NCBI Taxonomy" id="7668"/>
    <lineage>
        <taxon>Eukaryota</taxon>
        <taxon>Metazoa</taxon>
        <taxon>Echinodermata</taxon>
        <taxon>Eleutherozoa</taxon>
        <taxon>Echinozoa</taxon>
        <taxon>Echinoidea</taxon>
        <taxon>Euechinoidea</taxon>
        <taxon>Echinacea</taxon>
        <taxon>Camarodonta</taxon>
        <taxon>Echinidea</taxon>
        <taxon>Strongylocentrotidae</taxon>
        <taxon>Strongylocentrotus</taxon>
    </lineage>
</organism>
<sequence>MSHDSEVKECSESTLTSEEPIANIFLRARSGEPFGTKEDVNVLIDKLCDYIYRKLIDENWCPCDRHSNKLEGENREDCKTNESVPEGYIQRIRRKVLEILSNYLGTFKNQLLAKYGSEPTDPLALQEEETVCGSISGDPISCTMANTESLTNHIDKSQTSGMQSVTDTNNVCENSLSDISFDDWVSVGRCLSRENYFDQSPRVSVSASPATLRWSSDPEAENSFGSYRQPDRKTQACTAGTPREVRSELDNTRRHPPSDKAVTSGETFKKTINKKLIKNSQGSKEKPRQQITTPAILTETDDYHADHFRHNNEAVIDKDIDGSAEAGAANGGSHNGTSSLGDASRTVDYNMARRRRASKTVQLRMRRKARNVVHFLMQLRKPV</sequence>
<evidence type="ECO:0000313" key="2">
    <source>
        <dbReference type="EnsemblMetazoa" id="XP_011672620"/>
    </source>
</evidence>
<dbReference type="KEGG" id="spu:105442328"/>
<reference evidence="3" key="1">
    <citation type="submission" date="2015-02" db="EMBL/GenBank/DDBJ databases">
        <title>Genome sequencing for Strongylocentrotus purpuratus.</title>
        <authorList>
            <person name="Murali S."/>
            <person name="Liu Y."/>
            <person name="Vee V."/>
            <person name="English A."/>
            <person name="Wang M."/>
            <person name="Skinner E."/>
            <person name="Han Y."/>
            <person name="Muzny D.M."/>
            <person name="Worley K.C."/>
            <person name="Gibbs R.A."/>
        </authorList>
    </citation>
    <scope>NUCLEOTIDE SEQUENCE</scope>
</reference>
<evidence type="ECO:0000313" key="3">
    <source>
        <dbReference type="Proteomes" id="UP000007110"/>
    </source>
</evidence>
<reference evidence="2" key="2">
    <citation type="submission" date="2021-01" db="UniProtKB">
        <authorList>
            <consortium name="EnsemblMetazoa"/>
        </authorList>
    </citation>
    <scope>IDENTIFICATION</scope>
</reference>